<sequence>MEATLALRTSAALSKVGGMRAVLDSSVVRPCSVPAMKAARQCTLGALQAQGLLPMNPQSNPLQLCRQLQGHRMPVSRTRGSRSERARPIRSSTRPEFQPLPDQAQTNPSPSLESSPQTPPFASQANTPPVRLPAPLLLALRIPACQQALTSASPHFRRLTASAIAAGRLLLWFVSGRYIPSQMKVLFTLLRAERFYRKRIRTIDGRQLLHELNFFPECPDLSSVFPVLGYAFVLSRAVLSSVSALGSINLLHGSAGVPGLPEVELPTIGRSVAYEYPDKSDQPETPGYQPLGEWVGPRGMKPWERNMITITPEERKKLWEKNFKEESLNPYNSTPKERKILIALAAISSILTQMWIMLHALLLPFIFLGLMYAFEKPLFWLLSHLYKARKLVGDYKGPLSQG</sequence>
<dbReference type="Proteomes" id="UP000054558">
    <property type="component" value="Unassembled WGS sequence"/>
</dbReference>
<evidence type="ECO:0000313" key="3">
    <source>
        <dbReference type="EMBL" id="GAQ88913.1"/>
    </source>
</evidence>
<keyword evidence="4" id="KW-1185">Reference proteome</keyword>
<proteinExistence type="predicted"/>
<name>A0A1Y1IE93_KLENI</name>
<organism evidence="3 4">
    <name type="scientific">Klebsormidium nitens</name>
    <name type="common">Green alga</name>
    <name type="synonym">Ulothrix nitens</name>
    <dbReference type="NCBI Taxonomy" id="105231"/>
    <lineage>
        <taxon>Eukaryota</taxon>
        <taxon>Viridiplantae</taxon>
        <taxon>Streptophyta</taxon>
        <taxon>Klebsormidiophyceae</taxon>
        <taxon>Klebsormidiales</taxon>
        <taxon>Klebsormidiaceae</taxon>
        <taxon>Klebsormidium</taxon>
    </lineage>
</organism>
<reference evidence="3 4" key="1">
    <citation type="journal article" date="2014" name="Nat. Commun.">
        <title>Klebsormidium flaccidum genome reveals primary factors for plant terrestrial adaptation.</title>
        <authorList>
            <person name="Hori K."/>
            <person name="Maruyama F."/>
            <person name="Fujisawa T."/>
            <person name="Togashi T."/>
            <person name="Yamamoto N."/>
            <person name="Seo M."/>
            <person name="Sato S."/>
            <person name="Yamada T."/>
            <person name="Mori H."/>
            <person name="Tajima N."/>
            <person name="Moriyama T."/>
            <person name="Ikeuchi M."/>
            <person name="Watanabe M."/>
            <person name="Wada H."/>
            <person name="Kobayashi K."/>
            <person name="Saito M."/>
            <person name="Masuda T."/>
            <person name="Sasaki-Sekimoto Y."/>
            <person name="Mashiguchi K."/>
            <person name="Awai K."/>
            <person name="Shimojima M."/>
            <person name="Masuda S."/>
            <person name="Iwai M."/>
            <person name="Nobusawa T."/>
            <person name="Narise T."/>
            <person name="Kondo S."/>
            <person name="Saito H."/>
            <person name="Sato R."/>
            <person name="Murakawa M."/>
            <person name="Ihara Y."/>
            <person name="Oshima-Yamada Y."/>
            <person name="Ohtaka K."/>
            <person name="Satoh M."/>
            <person name="Sonobe K."/>
            <person name="Ishii M."/>
            <person name="Ohtani R."/>
            <person name="Kanamori-Sato M."/>
            <person name="Honoki R."/>
            <person name="Miyazaki D."/>
            <person name="Mochizuki H."/>
            <person name="Umetsu J."/>
            <person name="Higashi K."/>
            <person name="Shibata D."/>
            <person name="Kamiya Y."/>
            <person name="Sato N."/>
            <person name="Nakamura Y."/>
            <person name="Tabata S."/>
            <person name="Ida S."/>
            <person name="Kurokawa K."/>
            <person name="Ohta H."/>
        </authorList>
    </citation>
    <scope>NUCLEOTIDE SEQUENCE [LARGE SCALE GENOMIC DNA]</scope>
    <source>
        <strain evidence="3 4">NIES-2285</strain>
    </source>
</reference>
<accession>A0A1Y1IE93</accession>
<evidence type="ECO:0000313" key="4">
    <source>
        <dbReference type="Proteomes" id="UP000054558"/>
    </source>
</evidence>
<keyword evidence="2" id="KW-0812">Transmembrane</keyword>
<feature type="transmembrane region" description="Helical" evidence="2">
    <location>
        <begin position="341"/>
        <end position="374"/>
    </location>
</feature>
<protein>
    <submittedName>
        <fullName evidence="3">Uncharacterized protein</fullName>
    </submittedName>
</protein>
<gene>
    <name evidence="3" type="ORF">KFL_004690060</name>
</gene>
<keyword evidence="2" id="KW-0472">Membrane</keyword>
<keyword evidence="2" id="KW-1133">Transmembrane helix</keyword>
<dbReference type="AlphaFoldDB" id="A0A1Y1IE93"/>
<evidence type="ECO:0000256" key="2">
    <source>
        <dbReference type="SAM" id="Phobius"/>
    </source>
</evidence>
<evidence type="ECO:0000256" key="1">
    <source>
        <dbReference type="SAM" id="MobiDB-lite"/>
    </source>
</evidence>
<feature type="region of interest" description="Disordered" evidence="1">
    <location>
        <begin position="70"/>
        <end position="126"/>
    </location>
</feature>
<feature type="compositionally biased region" description="Polar residues" evidence="1">
    <location>
        <begin position="103"/>
        <end position="126"/>
    </location>
</feature>
<dbReference type="EMBL" id="DF237418">
    <property type="protein sequence ID" value="GAQ88913.1"/>
    <property type="molecule type" value="Genomic_DNA"/>
</dbReference>